<dbReference type="GO" id="GO:0046872">
    <property type="term" value="F:metal ion binding"/>
    <property type="evidence" value="ECO:0007669"/>
    <property type="project" value="InterPro"/>
</dbReference>
<dbReference type="PROSITE" id="PS00866">
    <property type="entry name" value="CPSASE_1"/>
    <property type="match status" value="1"/>
</dbReference>
<dbReference type="Proteomes" id="UP000051236">
    <property type="component" value="Unassembled WGS sequence"/>
</dbReference>
<dbReference type="NCBIfam" id="NF006367">
    <property type="entry name" value="PRK08591.1"/>
    <property type="match status" value="1"/>
</dbReference>
<evidence type="ECO:0000256" key="9">
    <source>
        <dbReference type="PROSITE-ProRule" id="PRU00409"/>
    </source>
</evidence>
<dbReference type="Pfam" id="PF02785">
    <property type="entry name" value="Biotin_carb_C"/>
    <property type="match status" value="1"/>
</dbReference>
<evidence type="ECO:0000313" key="12">
    <source>
        <dbReference type="EMBL" id="KRM36150.1"/>
    </source>
</evidence>
<dbReference type="PANTHER" id="PTHR48095">
    <property type="entry name" value="PYRUVATE CARBOXYLASE SUBUNIT A"/>
    <property type="match status" value="1"/>
</dbReference>
<comment type="function">
    <text evidence="1">This protein is a component of the acetyl coenzyme A carboxylase complex; first, biotin carboxylase catalyzes the carboxylation of the carrier protein and then the transcarboxylase transfers the carboxyl group to form malonyl-CoA.</text>
</comment>
<evidence type="ECO:0000256" key="1">
    <source>
        <dbReference type="ARBA" id="ARBA00003761"/>
    </source>
</evidence>
<dbReference type="InterPro" id="IPR005481">
    <property type="entry name" value="BC-like_N"/>
</dbReference>
<keyword evidence="3" id="KW-0436">Ligase</keyword>
<evidence type="ECO:0000313" key="13">
    <source>
        <dbReference type="Proteomes" id="UP000051236"/>
    </source>
</evidence>
<evidence type="ECO:0000256" key="2">
    <source>
        <dbReference type="ARBA" id="ARBA00013263"/>
    </source>
</evidence>
<dbReference type="InterPro" id="IPR005482">
    <property type="entry name" value="Biotin_COase_C"/>
</dbReference>
<feature type="domain" description="Biotin carboxylation" evidence="11">
    <location>
        <begin position="3"/>
        <end position="439"/>
    </location>
</feature>
<protein>
    <recommendedName>
        <fullName evidence="2">biotin carboxylase</fullName>
        <ecNumber evidence="2">6.3.4.14</ecNumber>
    </recommendedName>
</protein>
<comment type="caution">
    <text evidence="12">The sequence shown here is derived from an EMBL/GenBank/DDBJ whole genome shotgun (WGS) entry which is preliminary data.</text>
</comment>
<dbReference type="SMART" id="SM00878">
    <property type="entry name" value="Biotin_carb_C"/>
    <property type="match status" value="1"/>
</dbReference>
<comment type="catalytic activity">
    <reaction evidence="8">
        <text>N(6)-biotinyl-L-lysyl-[protein] + hydrogencarbonate + ATP = N(6)-carboxybiotinyl-L-lysyl-[protein] + ADP + phosphate + H(+)</text>
        <dbReference type="Rhea" id="RHEA:13501"/>
        <dbReference type="Rhea" id="RHEA-COMP:10505"/>
        <dbReference type="Rhea" id="RHEA-COMP:10506"/>
        <dbReference type="ChEBI" id="CHEBI:15378"/>
        <dbReference type="ChEBI" id="CHEBI:17544"/>
        <dbReference type="ChEBI" id="CHEBI:30616"/>
        <dbReference type="ChEBI" id="CHEBI:43474"/>
        <dbReference type="ChEBI" id="CHEBI:83144"/>
        <dbReference type="ChEBI" id="CHEBI:83145"/>
        <dbReference type="ChEBI" id="CHEBI:456216"/>
        <dbReference type="EC" id="6.3.4.14"/>
    </reaction>
</comment>
<keyword evidence="13" id="KW-1185">Reference proteome</keyword>
<dbReference type="Pfam" id="PF00289">
    <property type="entry name" value="Biotin_carb_N"/>
    <property type="match status" value="1"/>
</dbReference>
<evidence type="ECO:0000259" key="10">
    <source>
        <dbReference type="PROSITE" id="PS50975"/>
    </source>
</evidence>
<dbReference type="SUPFAM" id="SSF51246">
    <property type="entry name" value="Rudiment single hybrid motif"/>
    <property type="match status" value="1"/>
</dbReference>
<dbReference type="EC" id="6.3.4.14" evidence="2"/>
<dbReference type="SUPFAM" id="SSF52440">
    <property type="entry name" value="PreATP-grasp domain"/>
    <property type="match status" value="1"/>
</dbReference>
<evidence type="ECO:0000256" key="6">
    <source>
        <dbReference type="ARBA" id="ARBA00023211"/>
    </source>
</evidence>
<dbReference type="Gene3D" id="3.30.470.20">
    <property type="entry name" value="ATP-grasp fold, B domain"/>
    <property type="match status" value="1"/>
</dbReference>
<accession>A0A0R1Y9G3</accession>
<evidence type="ECO:0000256" key="7">
    <source>
        <dbReference type="ARBA" id="ARBA00023267"/>
    </source>
</evidence>
<dbReference type="PROSITE" id="PS50979">
    <property type="entry name" value="BC"/>
    <property type="match status" value="1"/>
</dbReference>
<dbReference type="eggNOG" id="COG0439">
    <property type="taxonomic scope" value="Bacteria"/>
</dbReference>
<dbReference type="InterPro" id="IPR051602">
    <property type="entry name" value="ACC_Biotin_Carboxylase"/>
</dbReference>
<dbReference type="EMBL" id="AZGA01000006">
    <property type="protein sequence ID" value="KRM36150.1"/>
    <property type="molecule type" value="Genomic_DNA"/>
</dbReference>
<dbReference type="InterPro" id="IPR011054">
    <property type="entry name" value="Rudment_hybrid_motif"/>
</dbReference>
<dbReference type="InterPro" id="IPR016185">
    <property type="entry name" value="PreATP-grasp_dom_sf"/>
</dbReference>
<dbReference type="PANTHER" id="PTHR48095:SF2">
    <property type="entry name" value="BIOTIN CARBOXYLASE, CHLOROPLASTIC"/>
    <property type="match status" value="1"/>
</dbReference>
<dbReference type="PATRIC" id="fig|1423734.3.peg.49"/>
<dbReference type="Pfam" id="PF02786">
    <property type="entry name" value="CPSase_L_D2"/>
    <property type="match status" value="1"/>
</dbReference>
<dbReference type="SUPFAM" id="SSF56059">
    <property type="entry name" value="Glutathione synthetase ATP-binding domain-like"/>
    <property type="match status" value="1"/>
</dbReference>
<evidence type="ECO:0000256" key="3">
    <source>
        <dbReference type="ARBA" id="ARBA00022598"/>
    </source>
</evidence>
<keyword evidence="6" id="KW-0464">Manganese</keyword>
<evidence type="ECO:0000256" key="8">
    <source>
        <dbReference type="ARBA" id="ARBA00048600"/>
    </source>
</evidence>
<dbReference type="AlphaFoldDB" id="A0A0R1Y9G3"/>
<evidence type="ECO:0000259" key="11">
    <source>
        <dbReference type="PROSITE" id="PS50979"/>
    </source>
</evidence>
<keyword evidence="7" id="KW-0092">Biotin</keyword>
<feature type="domain" description="ATP-grasp" evidence="10">
    <location>
        <begin position="122"/>
        <end position="319"/>
    </location>
</feature>
<dbReference type="FunFam" id="3.30.1490.20:FF:000003">
    <property type="entry name" value="acetyl-CoA carboxylase isoform X1"/>
    <property type="match status" value="1"/>
</dbReference>
<dbReference type="InterPro" id="IPR011764">
    <property type="entry name" value="Biotin_carboxylation_dom"/>
</dbReference>
<sequence>MTLVKKVLIANRGEIALRIIRACRLLHLKTVAVYATADKFALHVGLADEAVCIGSASPEASYLNQRNIVAAALGTHCDAVHPGYGFLSENASFAKLCEANQLKFIGPSAKVIALMGEKAQARATMVAAGVPVAPGSDGDFTAVAVGQTWADRIGYPVMLKASAGGGGKGMRVITNAADFPEAFNLAQGEAQNAFGDGHMYLEKYLTHPRHIEVQILADQAGHTIAVGDRDCTIQHHHQKVLEEAPAVIVDEPTRAKMHRVAVQAAASIHYEGAGTVEFLYDGPNQFYFMEMNTRIQVEHPVTELTSHTDLVAAQLKIAQGKPLTLTTPQAPANFALECRITANTAGTITALHLPDGHGIRTDTALYQGYQVPPYYDAMIAKIIAYGPDRPTVIRQMQSAIDETVIAGISTNLDFLMQLLQESKFLDNTTDINWVDHLVEPAPTA</sequence>
<dbReference type="InterPro" id="IPR005479">
    <property type="entry name" value="CPAse_ATP-bd"/>
</dbReference>
<keyword evidence="5 9" id="KW-0067">ATP-binding</keyword>
<dbReference type="PROSITE" id="PS00867">
    <property type="entry name" value="CPSASE_2"/>
    <property type="match status" value="1"/>
</dbReference>
<gene>
    <name evidence="12" type="ORF">FC83_GL000049</name>
</gene>
<name>A0A0R1Y9G3_9LACO</name>
<dbReference type="InterPro" id="IPR011761">
    <property type="entry name" value="ATP-grasp"/>
</dbReference>
<organism evidence="12 13">
    <name type="scientific">Agrilactobacillus composti DSM 18527 = JCM 14202</name>
    <dbReference type="NCBI Taxonomy" id="1423734"/>
    <lineage>
        <taxon>Bacteria</taxon>
        <taxon>Bacillati</taxon>
        <taxon>Bacillota</taxon>
        <taxon>Bacilli</taxon>
        <taxon>Lactobacillales</taxon>
        <taxon>Lactobacillaceae</taxon>
        <taxon>Agrilactobacillus</taxon>
    </lineage>
</organism>
<evidence type="ECO:0000256" key="4">
    <source>
        <dbReference type="ARBA" id="ARBA00022741"/>
    </source>
</evidence>
<proteinExistence type="predicted"/>
<dbReference type="STRING" id="1423734.FC83_GL000049"/>
<dbReference type="GO" id="GO:0005524">
    <property type="term" value="F:ATP binding"/>
    <property type="evidence" value="ECO:0007669"/>
    <property type="project" value="UniProtKB-UniRule"/>
</dbReference>
<keyword evidence="4 9" id="KW-0547">Nucleotide-binding</keyword>
<evidence type="ECO:0000256" key="5">
    <source>
        <dbReference type="ARBA" id="ARBA00022840"/>
    </source>
</evidence>
<dbReference type="GO" id="GO:0004075">
    <property type="term" value="F:biotin carboxylase activity"/>
    <property type="evidence" value="ECO:0007669"/>
    <property type="project" value="UniProtKB-EC"/>
</dbReference>
<reference evidence="12 13" key="1">
    <citation type="journal article" date="2015" name="Genome Announc.">
        <title>Expanding the biotechnology potential of lactobacilli through comparative genomics of 213 strains and associated genera.</title>
        <authorList>
            <person name="Sun Z."/>
            <person name="Harris H.M."/>
            <person name="McCann A."/>
            <person name="Guo C."/>
            <person name="Argimon S."/>
            <person name="Zhang W."/>
            <person name="Yang X."/>
            <person name="Jeffery I.B."/>
            <person name="Cooney J.C."/>
            <person name="Kagawa T.F."/>
            <person name="Liu W."/>
            <person name="Song Y."/>
            <person name="Salvetti E."/>
            <person name="Wrobel A."/>
            <person name="Rasinkangas P."/>
            <person name="Parkhill J."/>
            <person name="Rea M.C."/>
            <person name="O'Sullivan O."/>
            <person name="Ritari J."/>
            <person name="Douillard F.P."/>
            <person name="Paul Ross R."/>
            <person name="Yang R."/>
            <person name="Briner A.E."/>
            <person name="Felis G.E."/>
            <person name="de Vos W.M."/>
            <person name="Barrangou R."/>
            <person name="Klaenhammer T.R."/>
            <person name="Caufield P.W."/>
            <person name="Cui Y."/>
            <person name="Zhang H."/>
            <person name="O'Toole P.W."/>
        </authorList>
    </citation>
    <scope>NUCLEOTIDE SEQUENCE [LARGE SCALE GENOMIC DNA]</scope>
    <source>
        <strain evidence="12 13">DSM 18527</strain>
    </source>
</reference>
<dbReference type="FunFam" id="3.40.50.20:FF:000010">
    <property type="entry name" value="Propionyl-CoA carboxylase subunit alpha"/>
    <property type="match status" value="1"/>
</dbReference>
<dbReference type="PROSITE" id="PS50975">
    <property type="entry name" value="ATP_GRASP"/>
    <property type="match status" value="1"/>
</dbReference>